<dbReference type="EMBL" id="ML986493">
    <property type="protein sequence ID" value="KAF2276421.1"/>
    <property type="molecule type" value="Genomic_DNA"/>
</dbReference>
<accession>A0A6A6JIM6</accession>
<reference evidence="3" key="1">
    <citation type="journal article" date="2020" name="Stud. Mycol.">
        <title>101 Dothideomycetes genomes: a test case for predicting lifestyles and emergence of pathogens.</title>
        <authorList>
            <person name="Haridas S."/>
            <person name="Albert R."/>
            <person name="Binder M."/>
            <person name="Bloem J."/>
            <person name="Labutti K."/>
            <person name="Salamov A."/>
            <person name="Andreopoulos B."/>
            <person name="Baker S."/>
            <person name="Barry K."/>
            <person name="Bills G."/>
            <person name="Bluhm B."/>
            <person name="Cannon C."/>
            <person name="Castanera R."/>
            <person name="Culley D."/>
            <person name="Daum C."/>
            <person name="Ezra D."/>
            <person name="Gonzalez J."/>
            <person name="Henrissat B."/>
            <person name="Kuo A."/>
            <person name="Liang C."/>
            <person name="Lipzen A."/>
            <person name="Lutzoni F."/>
            <person name="Magnuson J."/>
            <person name="Mondo S."/>
            <person name="Nolan M."/>
            <person name="Ohm R."/>
            <person name="Pangilinan J."/>
            <person name="Park H.-J."/>
            <person name="Ramirez L."/>
            <person name="Alfaro M."/>
            <person name="Sun H."/>
            <person name="Tritt A."/>
            <person name="Yoshinaga Y."/>
            <person name="Zwiers L.-H."/>
            <person name="Turgeon B."/>
            <person name="Goodwin S."/>
            <person name="Spatafora J."/>
            <person name="Crous P."/>
            <person name="Grigoriev I."/>
        </authorList>
    </citation>
    <scope>NUCLEOTIDE SEQUENCE</scope>
    <source>
        <strain evidence="3">CBS 379.55</strain>
    </source>
</reference>
<dbReference type="RefSeq" id="XP_033653960.1">
    <property type="nucleotide sequence ID" value="XM_033796278.1"/>
</dbReference>
<dbReference type="GeneID" id="54549453"/>
<gene>
    <name evidence="3" type="ORF">EI97DRAFT_39340</name>
</gene>
<protein>
    <recommendedName>
        <fullName evidence="2">F-box domain-containing protein</fullName>
    </recommendedName>
</protein>
<keyword evidence="4" id="KW-1185">Reference proteome</keyword>
<dbReference type="InterPro" id="IPR036047">
    <property type="entry name" value="F-box-like_dom_sf"/>
</dbReference>
<name>A0A6A6JIM6_WESOR</name>
<organism evidence="3 4">
    <name type="scientific">Westerdykella ornata</name>
    <dbReference type="NCBI Taxonomy" id="318751"/>
    <lineage>
        <taxon>Eukaryota</taxon>
        <taxon>Fungi</taxon>
        <taxon>Dikarya</taxon>
        <taxon>Ascomycota</taxon>
        <taxon>Pezizomycotina</taxon>
        <taxon>Dothideomycetes</taxon>
        <taxon>Pleosporomycetidae</taxon>
        <taxon>Pleosporales</taxon>
        <taxon>Sporormiaceae</taxon>
        <taxon>Westerdykella</taxon>
    </lineage>
</organism>
<dbReference type="PROSITE" id="PS50181">
    <property type="entry name" value="FBOX"/>
    <property type="match status" value="1"/>
</dbReference>
<dbReference type="InterPro" id="IPR001810">
    <property type="entry name" value="F-box_dom"/>
</dbReference>
<feature type="domain" description="F-box" evidence="2">
    <location>
        <begin position="54"/>
        <end position="100"/>
    </location>
</feature>
<sequence length="350" mass="39483">MDEDLLNGSQLKDLTYPVPRIDDFLLDDNLPAPRGKIPADNAPLHIIEAPKFELGVLDTLPLELLQISFSMLDLSSLAALRCVNRRAVEVVESIPQYKAIIAHAPKVLRAASCIGTGRWISCDTLYEKLCTANCEECGDFGGYLYILTCKRVCFLCISQNKKYLPLRRSHAIRKFGLNRQIVDTLRCMRSLPGTYSPNERRCSERIVLVDRESACRAGTTLHGSFSAMEQYVSDTSAAKLEEFNKRIQDDISQKAAVGSKTPRRRRPQTEDPFDGLSGNPLRFMAIVRVPWLNKVSSEAEWGFHCIGCAQYAISRPLHFRRKFTAASFTEHLRECDSFVTGIITRNDFQN</sequence>
<dbReference type="OrthoDB" id="2687876at2759"/>
<evidence type="ECO:0000259" key="2">
    <source>
        <dbReference type="PROSITE" id="PS50181"/>
    </source>
</evidence>
<evidence type="ECO:0000313" key="3">
    <source>
        <dbReference type="EMBL" id="KAF2276421.1"/>
    </source>
</evidence>
<evidence type="ECO:0000313" key="4">
    <source>
        <dbReference type="Proteomes" id="UP000800097"/>
    </source>
</evidence>
<dbReference type="SUPFAM" id="SSF81383">
    <property type="entry name" value="F-box domain"/>
    <property type="match status" value="1"/>
</dbReference>
<feature type="region of interest" description="Disordered" evidence="1">
    <location>
        <begin position="255"/>
        <end position="276"/>
    </location>
</feature>
<evidence type="ECO:0000256" key="1">
    <source>
        <dbReference type="SAM" id="MobiDB-lite"/>
    </source>
</evidence>
<dbReference type="Proteomes" id="UP000800097">
    <property type="component" value="Unassembled WGS sequence"/>
</dbReference>
<dbReference type="CDD" id="cd09917">
    <property type="entry name" value="F-box_SF"/>
    <property type="match status" value="1"/>
</dbReference>
<proteinExistence type="predicted"/>
<dbReference type="AlphaFoldDB" id="A0A6A6JIM6"/>